<dbReference type="GeneID" id="93163169"/>
<evidence type="ECO:0000256" key="2">
    <source>
        <dbReference type="ARBA" id="ARBA00007131"/>
    </source>
</evidence>
<evidence type="ECO:0000313" key="6">
    <source>
        <dbReference type="Proteomes" id="UP000037392"/>
    </source>
</evidence>
<dbReference type="InterPro" id="IPR005474">
    <property type="entry name" value="Transketolase_N"/>
</dbReference>
<dbReference type="AlphaFoldDB" id="A0A0J9ES03"/>
<dbReference type="Gene3D" id="3.40.50.970">
    <property type="match status" value="1"/>
</dbReference>
<accession>A0A0J9ES03</accession>
<dbReference type="PATRIC" id="fig|742734.4.peg.2876"/>
<dbReference type="Proteomes" id="UP000037392">
    <property type="component" value="Unassembled WGS sequence"/>
</dbReference>
<organism evidence="5 6">
    <name type="scientific">[Clostridium] citroniae WAL-19142</name>
    <dbReference type="NCBI Taxonomy" id="742734"/>
    <lineage>
        <taxon>Bacteria</taxon>
        <taxon>Bacillati</taxon>
        <taxon>Bacillota</taxon>
        <taxon>Clostridia</taxon>
        <taxon>Lachnospirales</taxon>
        <taxon>Lachnospiraceae</taxon>
        <taxon>Enterocloster</taxon>
    </lineage>
</organism>
<dbReference type="PANTHER" id="PTHR47514">
    <property type="entry name" value="TRANSKETOLASE N-TERMINAL SECTION-RELATED"/>
    <property type="match status" value="1"/>
</dbReference>
<comment type="similarity">
    <text evidence="2">Belongs to the transketolase family.</text>
</comment>
<dbReference type="Pfam" id="PF00456">
    <property type="entry name" value="Transketolase_N"/>
    <property type="match status" value="1"/>
</dbReference>
<protein>
    <recommendedName>
        <fullName evidence="4">Transketolase N-terminal domain-containing protein</fullName>
    </recommendedName>
</protein>
<evidence type="ECO:0000256" key="1">
    <source>
        <dbReference type="ARBA" id="ARBA00001964"/>
    </source>
</evidence>
<proteinExistence type="inferred from homology"/>
<name>A0A0J9ES03_9FIRM</name>
<evidence type="ECO:0000259" key="4">
    <source>
        <dbReference type="Pfam" id="PF00456"/>
    </source>
</evidence>
<evidence type="ECO:0000313" key="5">
    <source>
        <dbReference type="EMBL" id="KMW18575.1"/>
    </source>
</evidence>
<dbReference type="InterPro" id="IPR029061">
    <property type="entry name" value="THDP-binding"/>
</dbReference>
<dbReference type="CDD" id="cd02012">
    <property type="entry name" value="TPP_TK"/>
    <property type="match status" value="1"/>
</dbReference>
<reference evidence="5 6" key="1">
    <citation type="submission" date="2011-04" db="EMBL/GenBank/DDBJ databases">
        <title>The Genome Sequence of Clostridium citroniae WAL-19142.</title>
        <authorList>
            <consortium name="The Broad Institute Genome Sequencing Platform"/>
            <person name="Earl A."/>
            <person name="Ward D."/>
            <person name="Feldgarden M."/>
            <person name="Gevers D."/>
            <person name="Warren Y.A."/>
            <person name="Tyrrell K.L."/>
            <person name="Citron D.M."/>
            <person name="Goldstein E.J."/>
            <person name="Daigneault M."/>
            <person name="Allen-Vercoe E."/>
            <person name="Young S.K."/>
            <person name="Zeng Q."/>
            <person name="Gargeya S."/>
            <person name="Fitzgerald M."/>
            <person name="Haas B."/>
            <person name="Abouelleil A."/>
            <person name="Alvarado L."/>
            <person name="Arachchi H.M."/>
            <person name="Berlin A."/>
            <person name="Brown A."/>
            <person name="Chapman S.B."/>
            <person name="Chen Z."/>
            <person name="Dunbar C."/>
            <person name="Freedman E."/>
            <person name="Gearin G."/>
            <person name="Gellesch M."/>
            <person name="Goldberg J."/>
            <person name="Griggs A."/>
            <person name="Gujja S."/>
            <person name="Heilman E.R."/>
            <person name="Heiman D."/>
            <person name="Howarth C."/>
            <person name="Larson L."/>
            <person name="Lui A."/>
            <person name="MacDonald P.J."/>
            <person name="Mehta T."/>
            <person name="Montmayeur A."/>
            <person name="Murphy C."/>
            <person name="Neiman D."/>
            <person name="Pearson M."/>
            <person name="Priest M."/>
            <person name="Roberts A."/>
            <person name="Saif S."/>
            <person name="Shea T."/>
            <person name="Shenoy N."/>
            <person name="Sisk P."/>
            <person name="Stolte C."/>
            <person name="Sykes S."/>
            <person name="White J."/>
            <person name="Yandava C."/>
            <person name="Wortman J."/>
            <person name="Nusbaum C."/>
            <person name="Birren B."/>
        </authorList>
    </citation>
    <scope>NUCLEOTIDE SEQUENCE [LARGE SCALE GENOMIC DNA]</scope>
    <source>
        <strain evidence="5 6">WAL-19142</strain>
    </source>
</reference>
<gene>
    <name evidence="5" type="ORF">HMPREF9470_02679</name>
</gene>
<dbReference type="RefSeq" id="WP_207740165.1">
    <property type="nucleotide sequence ID" value="NZ_KQ235878.1"/>
</dbReference>
<evidence type="ECO:0000256" key="3">
    <source>
        <dbReference type="ARBA" id="ARBA00023052"/>
    </source>
</evidence>
<keyword evidence="3" id="KW-0786">Thiamine pyrophosphate</keyword>
<feature type="domain" description="Transketolase N-terminal" evidence="4">
    <location>
        <begin position="37"/>
        <end position="278"/>
    </location>
</feature>
<sequence length="286" mass="31272">MGYDEKLIENEKLIEGLKKKAQKLRRDVIISMGVGVAGHIGGSNSSADIVAALYFYKMKHDPKNPKWKERDRFLLSKGHVGILQYAALAESGYFPVEDLKHTKEIGSYLQGHPDVQKTPGIEAGTGSLGQGLSIGLGMALGQRLDHLDSRTYVLVGDGEIAEGQIWEAAMAASAFKADNLTAIVDRNRLQANGKTKERFDTGDIMAKFLSFGWHVIEINGHDMREILGALDEAETVKGVPTAIIANTVKGKGVSFAENVVGYHNGMLTEETYRQALQELTEQEQEA</sequence>
<comment type="cofactor">
    <cofactor evidence="1">
        <name>thiamine diphosphate</name>
        <dbReference type="ChEBI" id="CHEBI:58937"/>
    </cofactor>
</comment>
<dbReference type="PANTHER" id="PTHR47514:SF1">
    <property type="entry name" value="TRANSKETOLASE N-TERMINAL SECTION-RELATED"/>
    <property type="match status" value="1"/>
</dbReference>
<dbReference type="SUPFAM" id="SSF52518">
    <property type="entry name" value="Thiamin diphosphate-binding fold (THDP-binding)"/>
    <property type="match status" value="1"/>
</dbReference>
<dbReference type="EMBL" id="ADLK01000022">
    <property type="protein sequence ID" value="KMW18575.1"/>
    <property type="molecule type" value="Genomic_DNA"/>
</dbReference>
<comment type="caution">
    <text evidence="5">The sequence shown here is derived from an EMBL/GenBank/DDBJ whole genome shotgun (WGS) entry which is preliminary data.</text>
</comment>